<name>A0A0A0CZI6_9PROT</name>
<organism evidence="1 2">
    <name type="scientific">Inquilinus limosus MP06</name>
    <dbReference type="NCBI Taxonomy" id="1398085"/>
    <lineage>
        <taxon>Bacteria</taxon>
        <taxon>Pseudomonadati</taxon>
        <taxon>Pseudomonadota</taxon>
        <taxon>Alphaproteobacteria</taxon>
        <taxon>Rhodospirillales</taxon>
        <taxon>Rhodospirillaceae</taxon>
        <taxon>Inquilinus</taxon>
    </lineage>
</organism>
<dbReference type="AlphaFoldDB" id="A0A0A0CZI6"/>
<gene>
    <name evidence="1" type="ORF">P409_28375</name>
</gene>
<proteinExistence type="predicted"/>
<sequence length="89" mass="9157">MLMSRDREFWPEGAAARFERLLLGRVEVDSLVKAASASLSTDWDWLCDDDRVGVAAACCDAGGGGVGRLPGFGAAVGAIAIGSASAVWA</sequence>
<feature type="non-terminal residue" evidence="1">
    <location>
        <position position="89"/>
    </location>
</feature>
<reference evidence="1 2" key="1">
    <citation type="submission" date="2014-01" db="EMBL/GenBank/DDBJ databases">
        <title>Genome sequence determination for a cystic fibrosis isolate, Inquilinus limosus.</title>
        <authorList>
            <person name="Pino M."/>
            <person name="Di Conza J."/>
            <person name="Gutkind G."/>
        </authorList>
    </citation>
    <scope>NUCLEOTIDE SEQUENCE [LARGE SCALE GENOMIC DNA]</scope>
    <source>
        <strain evidence="1 2">MP06</strain>
    </source>
</reference>
<accession>A0A0A0CZI6</accession>
<evidence type="ECO:0000313" key="1">
    <source>
        <dbReference type="EMBL" id="KGM31240.1"/>
    </source>
</evidence>
<evidence type="ECO:0000313" key="2">
    <source>
        <dbReference type="Proteomes" id="UP000029995"/>
    </source>
</evidence>
<comment type="caution">
    <text evidence="1">The sequence shown here is derived from an EMBL/GenBank/DDBJ whole genome shotgun (WGS) entry which is preliminary data.</text>
</comment>
<dbReference type="EMBL" id="JANX01000561">
    <property type="protein sequence ID" value="KGM31240.1"/>
    <property type="molecule type" value="Genomic_DNA"/>
</dbReference>
<protein>
    <submittedName>
        <fullName evidence="1">Uncharacterized protein</fullName>
    </submittedName>
</protein>
<dbReference type="Proteomes" id="UP000029995">
    <property type="component" value="Unassembled WGS sequence"/>
</dbReference>